<dbReference type="Proteomes" id="UP000321787">
    <property type="component" value="Unassembled WGS sequence"/>
</dbReference>
<dbReference type="EMBL" id="WOBN01000091">
    <property type="protein sequence ID" value="MUK51578.1"/>
    <property type="molecule type" value="Genomic_DNA"/>
</dbReference>
<comment type="caution">
    <text evidence="1">The sequence shown here is derived from an EMBL/GenBank/DDBJ whole genome shotgun (WGS) entry which is preliminary data.</text>
</comment>
<evidence type="ECO:0000313" key="3">
    <source>
        <dbReference type="Proteomes" id="UP000321787"/>
    </source>
</evidence>
<evidence type="ECO:0000313" key="2">
    <source>
        <dbReference type="EMBL" id="MUK51578.1"/>
    </source>
</evidence>
<dbReference type="RefSeq" id="WP_146866987.1">
    <property type="nucleotide sequence ID" value="NZ_BJTZ01000099.1"/>
</dbReference>
<name>A0A510UNG7_ALIFS</name>
<evidence type="ECO:0000313" key="4">
    <source>
        <dbReference type="Proteomes" id="UP000448038"/>
    </source>
</evidence>
<organism evidence="1 3">
    <name type="scientific">Aliivibrio fischeri</name>
    <name type="common">Vibrio fischeri</name>
    <dbReference type="NCBI Taxonomy" id="668"/>
    <lineage>
        <taxon>Bacteria</taxon>
        <taxon>Pseudomonadati</taxon>
        <taxon>Pseudomonadota</taxon>
        <taxon>Gammaproteobacteria</taxon>
        <taxon>Vibrionales</taxon>
        <taxon>Vibrionaceae</taxon>
        <taxon>Aliivibrio</taxon>
    </lineage>
</organism>
<accession>A0A510UNG7</accession>
<sequence length="103" mass="11764">MFDISDLTIKELIELNCRVTERLRELESIENSVLMDNFRLGEPVFFIPPNGSKVCGIVIKKNQKTISVLDSLGNSWNVPLIHLVSQGTENVFDEDWEKNVKSK</sequence>
<dbReference type="Proteomes" id="UP000448038">
    <property type="component" value="Unassembled WGS sequence"/>
</dbReference>
<dbReference type="AlphaFoldDB" id="A0A510UNG7"/>
<proteinExistence type="predicted"/>
<reference evidence="1 3" key="1">
    <citation type="submission" date="2019-07" db="EMBL/GenBank/DDBJ databases">
        <title>Whole genome shotgun sequence of Aliivibrio fischeri NBRC 101058.</title>
        <authorList>
            <person name="Hosoyama A."/>
            <person name="Uohara A."/>
            <person name="Ohji S."/>
            <person name="Ichikawa N."/>
        </authorList>
    </citation>
    <scope>NUCLEOTIDE SEQUENCE [LARGE SCALE GENOMIC DNA]</scope>
    <source>
        <strain evidence="1 3">NBRC 101058</strain>
    </source>
</reference>
<evidence type="ECO:0000313" key="1">
    <source>
        <dbReference type="EMBL" id="GEK16203.1"/>
    </source>
</evidence>
<dbReference type="EMBL" id="BJTZ01000099">
    <property type="protein sequence ID" value="GEK16203.1"/>
    <property type="molecule type" value="Genomic_DNA"/>
</dbReference>
<reference evidence="2 4" key="2">
    <citation type="submission" date="2019-11" db="EMBL/GenBank/DDBJ databases">
        <title>Using colonization assays and comparative genomics to discover symbiosis behaviors and factors in Vibrio fischeri.</title>
        <authorList>
            <person name="Bongrand C."/>
            <person name="Moriano-Gutierrez S."/>
            <person name="Arevalo P."/>
            <person name="Mcfall-Ngai M."/>
            <person name="Visick K."/>
            <person name="Polz M.F."/>
            <person name="Ruby E.G."/>
        </authorList>
    </citation>
    <scope>NUCLEOTIDE SEQUENCE [LARGE SCALE GENOMIC DNA]</scope>
    <source>
        <strain evidence="4">emors.4.1</strain>
        <strain evidence="2">Emors.4.1</strain>
    </source>
</reference>
<gene>
    <name evidence="1" type="ORF">AFI02nite_42390</name>
    <name evidence="2" type="ORF">GNP88_21125</name>
</gene>
<protein>
    <submittedName>
        <fullName evidence="1">Uncharacterized protein</fullName>
    </submittedName>
</protein>